<evidence type="ECO:0000256" key="3">
    <source>
        <dbReference type="ARBA" id="ARBA00022576"/>
    </source>
</evidence>
<comment type="pathway">
    <text evidence="6">Amino-acid degradation; L-alanine degradation via transaminase pathway; pyruvate from L-alanine: step 1/1.</text>
</comment>
<dbReference type="InterPro" id="IPR015424">
    <property type="entry name" value="PyrdxlP-dep_Trfase"/>
</dbReference>
<dbReference type="GO" id="GO:0004021">
    <property type="term" value="F:L-alanine:2-oxoglutarate aminotransferase activity"/>
    <property type="evidence" value="ECO:0007669"/>
    <property type="project" value="UniProtKB-EC"/>
</dbReference>
<dbReference type="InterPro" id="IPR004839">
    <property type="entry name" value="Aminotransferase_I/II_large"/>
</dbReference>
<keyword evidence="3" id="KW-0032">Aminotransferase</keyword>
<dbReference type="CDD" id="cd00609">
    <property type="entry name" value="AAT_like"/>
    <property type="match status" value="1"/>
</dbReference>
<dbReference type="FunFam" id="1.10.287.1970:FF:000001">
    <property type="entry name" value="Alanine aminotransferase 2"/>
    <property type="match status" value="1"/>
</dbReference>
<dbReference type="Gene3D" id="3.40.640.10">
    <property type="entry name" value="Type I PLP-dependent aspartate aminotransferase-like (Major domain)"/>
    <property type="match status" value="1"/>
</dbReference>
<comment type="catalytic activity">
    <reaction evidence="9">
        <text>L-alanine + 2-oxoglutarate = pyruvate + L-glutamate</text>
        <dbReference type="Rhea" id="RHEA:19453"/>
        <dbReference type="ChEBI" id="CHEBI:15361"/>
        <dbReference type="ChEBI" id="CHEBI:16810"/>
        <dbReference type="ChEBI" id="CHEBI:29985"/>
        <dbReference type="ChEBI" id="CHEBI:57972"/>
        <dbReference type="EC" id="2.6.1.2"/>
    </reaction>
</comment>
<evidence type="ECO:0000256" key="1">
    <source>
        <dbReference type="ARBA" id="ARBA00001933"/>
    </source>
</evidence>
<comment type="subunit">
    <text evidence="2">Homodimer.</text>
</comment>
<evidence type="ECO:0000256" key="6">
    <source>
        <dbReference type="ARBA" id="ARBA00025708"/>
    </source>
</evidence>
<dbReference type="SUPFAM" id="SSF53383">
    <property type="entry name" value="PLP-dependent transferases"/>
    <property type="match status" value="1"/>
</dbReference>
<evidence type="ECO:0000256" key="9">
    <source>
        <dbReference type="ARBA" id="ARBA00047412"/>
    </source>
</evidence>
<dbReference type="InterPro" id="IPR015422">
    <property type="entry name" value="PyrdxlP-dep_Trfase_small"/>
</dbReference>
<dbReference type="InterPro" id="IPR015421">
    <property type="entry name" value="PyrdxlP-dep_Trfase_major"/>
</dbReference>
<accession>A0AA38IZ27</accession>
<reference evidence="11" key="1">
    <citation type="journal article" date="2023" name="G3 (Bethesda)">
        <title>Whole genome assemblies of Zophobas morio and Tenebrio molitor.</title>
        <authorList>
            <person name="Kaur S."/>
            <person name="Stinson S.A."/>
            <person name="diCenzo G.C."/>
        </authorList>
    </citation>
    <scope>NUCLEOTIDE SEQUENCE</scope>
    <source>
        <strain evidence="11">QUZm001</strain>
    </source>
</reference>
<dbReference type="FunFam" id="3.40.640.10:FF:000012">
    <property type="entry name" value="alanine aminotransferase 2"/>
    <property type="match status" value="1"/>
</dbReference>
<organism evidence="11 12">
    <name type="scientific">Zophobas morio</name>
    <dbReference type="NCBI Taxonomy" id="2755281"/>
    <lineage>
        <taxon>Eukaryota</taxon>
        <taxon>Metazoa</taxon>
        <taxon>Ecdysozoa</taxon>
        <taxon>Arthropoda</taxon>
        <taxon>Hexapoda</taxon>
        <taxon>Insecta</taxon>
        <taxon>Pterygota</taxon>
        <taxon>Neoptera</taxon>
        <taxon>Endopterygota</taxon>
        <taxon>Coleoptera</taxon>
        <taxon>Polyphaga</taxon>
        <taxon>Cucujiformia</taxon>
        <taxon>Tenebrionidae</taxon>
        <taxon>Zophobas</taxon>
    </lineage>
</organism>
<keyword evidence="5" id="KW-0663">Pyridoxal phosphate</keyword>
<evidence type="ECO:0000256" key="2">
    <source>
        <dbReference type="ARBA" id="ARBA00011738"/>
    </source>
</evidence>
<evidence type="ECO:0000256" key="8">
    <source>
        <dbReference type="ARBA" id="ARBA00026106"/>
    </source>
</evidence>
<evidence type="ECO:0000259" key="10">
    <source>
        <dbReference type="Pfam" id="PF00155"/>
    </source>
</evidence>
<proteinExistence type="inferred from homology"/>
<dbReference type="PANTHER" id="PTHR11751">
    <property type="entry name" value="ALANINE AMINOTRANSFERASE"/>
    <property type="match status" value="1"/>
</dbReference>
<feature type="domain" description="Aminotransferase class I/classII large" evidence="10">
    <location>
        <begin position="137"/>
        <end position="519"/>
    </location>
</feature>
<dbReference type="InterPro" id="IPR045088">
    <property type="entry name" value="ALAT1/2-like"/>
</dbReference>
<comment type="caution">
    <text evidence="11">The sequence shown here is derived from an EMBL/GenBank/DDBJ whole genome shotgun (WGS) entry which is preliminary data.</text>
</comment>
<comment type="similarity">
    <text evidence="7">Belongs to the class-I pyridoxal-phosphate-dependent aminotransferase family. Alanine aminotransferase subfamily.</text>
</comment>
<protein>
    <recommendedName>
        <fullName evidence="8">alanine transaminase</fullName>
        <ecNumber evidence="8">2.6.1.2</ecNumber>
    </recommendedName>
</protein>
<name>A0AA38IZ27_9CUCU</name>
<dbReference type="AlphaFoldDB" id="A0AA38IZ27"/>
<dbReference type="EMBL" id="JALNTZ010000001">
    <property type="protein sequence ID" value="KAJ3666302.1"/>
    <property type="molecule type" value="Genomic_DNA"/>
</dbReference>
<gene>
    <name evidence="11" type="ORF">Zmor_001752</name>
</gene>
<keyword evidence="12" id="KW-1185">Reference proteome</keyword>
<sequence>MEALVNLLSETLFSNFLTVKSFVSRKFTPRINCNVSIQTRRITVSSCQKTSTPVNRTLTMKNINPQIPVIEYAVRGAVLIRATEIEKELQNGVKKPFTEVIRANLGDCHAMGQIPITFIRQVLALVTYPKLFNEAQFPPDAKERAKQLLDACRGSSVGSYTDSPGIELIRKHVAEYIQKRDGGIPSDWQDIILTSGASPGIKDILKLMIYQSSGLKSGVMTPIPEYPLYAATLTEYDMIPIGYYLDESNNWGLDMSELQTAVNQSRAFSHPRAIVVINPGNPTGQVLTKNNVQEIIKFAYKERLFILADEVYQYNIYDPESQFFSFKKVMKEMGKPYSEMEVASFMSCSKGYMGECGIRAGFVEIINMDPEVKKMLFKAITTSLCPTVLGQVTTDIVVNSPKEGEPSYNQFIQEKTTVLESLRIKAKLISETFNTFKGFSCNPVQGAMYAFPQIKLPPKAIEEAEKQKKHPDVFYAFDLLEHTGICIIPGSGFGQDPGTYHFRTTILMPVDKLKTMLEKFRDFHTRFVEKYS</sequence>
<dbReference type="Gene3D" id="3.90.1150.10">
    <property type="entry name" value="Aspartate Aminotransferase, domain 1"/>
    <property type="match status" value="1"/>
</dbReference>
<comment type="cofactor">
    <cofactor evidence="1">
        <name>pyridoxal 5'-phosphate</name>
        <dbReference type="ChEBI" id="CHEBI:597326"/>
    </cofactor>
</comment>
<dbReference type="PANTHER" id="PTHR11751:SF29">
    <property type="entry name" value="ALANINE TRANSAMINASE"/>
    <property type="match status" value="1"/>
</dbReference>
<evidence type="ECO:0000256" key="5">
    <source>
        <dbReference type="ARBA" id="ARBA00022898"/>
    </source>
</evidence>
<dbReference type="Gene3D" id="1.10.287.1970">
    <property type="match status" value="1"/>
</dbReference>
<dbReference type="EC" id="2.6.1.2" evidence="8"/>
<evidence type="ECO:0000256" key="4">
    <source>
        <dbReference type="ARBA" id="ARBA00022679"/>
    </source>
</evidence>
<evidence type="ECO:0000313" key="11">
    <source>
        <dbReference type="EMBL" id="KAJ3666302.1"/>
    </source>
</evidence>
<dbReference type="GO" id="GO:0030170">
    <property type="term" value="F:pyridoxal phosphate binding"/>
    <property type="evidence" value="ECO:0007669"/>
    <property type="project" value="InterPro"/>
</dbReference>
<keyword evidence="4" id="KW-0808">Transferase</keyword>
<dbReference type="FunFam" id="3.90.1150.10:FF:000010">
    <property type="entry name" value="Alanine aminotransferase 2"/>
    <property type="match status" value="1"/>
</dbReference>
<dbReference type="Proteomes" id="UP001168821">
    <property type="component" value="Unassembled WGS sequence"/>
</dbReference>
<dbReference type="Pfam" id="PF00155">
    <property type="entry name" value="Aminotran_1_2"/>
    <property type="match status" value="1"/>
</dbReference>
<evidence type="ECO:0000256" key="7">
    <source>
        <dbReference type="ARBA" id="ARBA00025785"/>
    </source>
</evidence>
<evidence type="ECO:0000313" key="12">
    <source>
        <dbReference type="Proteomes" id="UP001168821"/>
    </source>
</evidence>